<reference evidence="1 2" key="1">
    <citation type="submission" date="2018-05" db="EMBL/GenBank/DDBJ databases">
        <title>Draft genome sequence of Scytalidium lignicola DSM 105466, a ubiquitous saprotrophic fungus.</title>
        <authorList>
            <person name="Buettner E."/>
            <person name="Gebauer A.M."/>
            <person name="Hofrichter M."/>
            <person name="Liers C."/>
            <person name="Kellner H."/>
        </authorList>
    </citation>
    <scope>NUCLEOTIDE SEQUENCE [LARGE SCALE GENOMIC DNA]</scope>
    <source>
        <strain evidence="1 2">DSM 105466</strain>
    </source>
</reference>
<dbReference type="OrthoDB" id="3589801at2759"/>
<comment type="caution">
    <text evidence="1">The sequence shown here is derived from an EMBL/GenBank/DDBJ whole genome shotgun (WGS) entry which is preliminary data.</text>
</comment>
<dbReference type="Proteomes" id="UP000258309">
    <property type="component" value="Unassembled WGS sequence"/>
</dbReference>
<evidence type="ECO:0000313" key="2">
    <source>
        <dbReference type="Proteomes" id="UP000258309"/>
    </source>
</evidence>
<evidence type="ECO:0000313" key="1">
    <source>
        <dbReference type="EMBL" id="RFU25245.1"/>
    </source>
</evidence>
<dbReference type="EMBL" id="NCSJ02000349">
    <property type="protein sequence ID" value="RFU25245.1"/>
    <property type="molecule type" value="Genomic_DNA"/>
</dbReference>
<protein>
    <submittedName>
        <fullName evidence="1">Uncharacterized protein</fullName>
    </submittedName>
</protein>
<keyword evidence="2" id="KW-1185">Reference proteome</keyword>
<proteinExistence type="predicted"/>
<accession>A0A3E2GVN4</accession>
<feature type="non-terminal residue" evidence="1">
    <location>
        <position position="1"/>
    </location>
</feature>
<organism evidence="1 2">
    <name type="scientific">Scytalidium lignicola</name>
    <name type="common">Hyphomycete</name>
    <dbReference type="NCBI Taxonomy" id="5539"/>
    <lineage>
        <taxon>Eukaryota</taxon>
        <taxon>Fungi</taxon>
        <taxon>Dikarya</taxon>
        <taxon>Ascomycota</taxon>
        <taxon>Pezizomycotina</taxon>
        <taxon>Leotiomycetes</taxon>
        <taxon>Leotiomycetes incertae sedis</taxon>
        <taxon>Scytalidium</taxon>
    </lineage>
</organism>
<feature type="non-terminal residue" evidence="1">
    <location>
        <position position="103"/>
    </location>
</feature>
<gene>
    <name evidence="1" type="ORF">B7463_g11092</name>
</gene>
<dbReference type="AlphaFoldDB" id="A0A3E2GVN4"/>
<name>A0A3E2GVN4_SCYLI</name>
<sequence>MVETGLDVMRYAKYKVRFESSKTGRQTGVDYVLVEDLEKKFEELRDQVVYCFVNDTMTVVELGKYKDFLANQKHLADHGEFFYCGYNPPRKRHRGLDDAGEDL</sequence>